<evidence type="ECO:0000313" key="3">
    <source>
        <dbReference type="Proteomes" id="UP000215453"/>
    </source>
</evidence>
<dbReference type="Pfam" id="PF14223">
    <property type="entry name" value="Retrotran_gag_2"/>
    <property type="match status" value="1"/>
</dbReference>
<proteinExistence type="predicted"/>
<feature type="compositionally biased region" description="Polar residues" evidence="1">
    <location>
        <begin position="407"/>
        <end position="417"/>
    </location>
</feature>
<dbReference type="Proteomes" id="UP000215453">
    <property type="component" value="Chromosome 1"/>
</dbReference>
<evidence type="ECO:0000256" key="1">
    <source>
        <dbReference type="SAM" id="MobiDB-lite"/>
    </source>
</evidence>
<accession>A0A1Y6L6L9</accession>
<feature type="region of interest" description="Disordered" evidence="1">
    <location>
        <begin position="322"/>
        <end position="378"/>
    </location>
</feature>
<feature type="compositionally biased region" description="Polar residues" evidence="1">
    <location>
        <begin position="425"/>
        <end position="434"/>
    </location>
</feature>
<sequence>MNIPNDLWPTASRDVPDTSAFFSSKGTGTDLQVLTGKANFKKFCRDIKIVAGAKGLLGLLDGSEKIMDEPDRDKFFDNLTNTNDEDLEVSFPMKKQVEETLPPIRLTDTETMTPPKAKTIRQVIIKKKYSALTEEEKAVYTRWRRKETNASLLPEELNIEEEKKTKIDLGLCLQLYKFALDRFEKQRGRIQQLLALLMYWVDPTIRGRLQTFTHPQSAWEYLCSQYSVSEVRAFEMAMNNFDYLHLSKSATLQDFLHQLEEARQDIIDAGGSCSDSAVLSKLMRSLTPEYDSFIDHYHFFRDEDRGSDDLAVMTSRLLTHESDLQSRRPAQKQYGATYGRSYPSYPQRGYGQQGRGAYGGPSRNSFTRPGYSYNQNNQQQQRTQCSFCNIWGHEESTCWKKHPDQAPRQQNRGSYTSRARMEGGRNNNYTGNSNRRGMAAMTFMNEDEFIKKLTQANLSGSPGKHT</sequence>
<feature type="region of interest" description="Disordered" evidence="1">
    <location>
        <begin position="400"/>
        <end position="434"/>
    </location>
</feature>
<reference evidence="2 3" key="1">
    <citation type="submission" date="2016-10" db="EMBL/GenBank/DDBJ databases">
        <authorList>
            <person name="Varghese N."/>
        </authorList>
    </citation>
    <scope>NUCLEOTIDE SEQUENCE [LARGE SCALE GENOMIC DNA]</scope>
</reference>
<dbReference type="AlphaFoldDB" id="A0A1Y6L6L9"/>
<gene>
    <name evidence="2" type="ORF">ZT1A5_G1420</name>
</gene>
<protein>
    <submittedName>
        <fullName evidence="2">Uncharacterized protein</fullName>
    </submittedName>
</protein>
<name>A0A1Y6L6L9_ZYMTR</name>
<organism evidence="2 3">
    <name type="scientific">Zymoseptoria tritici ST99CH_1A5</name>
    <dbReference type="NCBI Taxonomy" id="1276529"/>
    <lineage>
        <taxon>Eukaryota</taxon>
        <taxon>Fungi</taxon>
        <taxon>Dikarya</taxon>
        <taxon>Ascomycota</taxon>
        <taxon>Pezizomycotina</taxon>
        <taxon>Dothideomycetes</taxon>
        <taxon>Dothideomycetidae</taxon>
        <taxon>Mycosphaerellales</taxon>
        <taxon>Mycosphaerellaceae</taxon>
        <taxon>Zymoseptoria</taxon>
    </lineage>
</organism>
<evidence type="ECO:0000313" key="2">
    <source>
        <dbReference type="EMBL" id="SMY19985.1"/>
    </source>
</evidence>
<dbReference type="EMBL" id="LT882676">
    <property type="protein sequence ID" value="SMY19985.1"/>
    <property type="molecule type" value="Genomic_DNA"/>
</dbReference>